<comment type="cofactor">
    <cofactor evidence="1">
        <name>FMN</name>
        <dbReference type="ChEBI" id="CHEBI:58210"/>
    </cofactor>
</comment>
<evidence type="ECO:0000313" key="15">
    <source>
        <dbReference type="Proteomes" id="UP000324585"/>
    </source>
</evidence>
<dbReference type="GO" id="GO:0050660">
    <property type="term" value="F:flavin adenine dinucleotide binding"/>
    <property type="evidence" value="ECO:0007669"/>
    <property type="project" value="InterPro"/>
</dbReference>
<accession>A0A5J4YZS9</accession>
<keyword evidence="5" id="KW-0288">FMN</keyword>
<dbReference type="InterPro" id="IPR013785">
    <property type="entry name" value="Aldolase_TIM"/>
</dbReference>
<keyword evidence="15" id="KW-1185">Reference proteome</keyword>
<dbReference type="Gene3D" id="3.20.20.70">
    <property type="entry name" value="Aldolase class I"/>
    <property type="match status" value="2"/>
</dbReference>
<dbReference type="InterPro" id="IPR018517">
    <property type="entry name" value="tRNA_hU_synthase_CS"/>
</dbReference>
<dbReference type="GO" id="GO:0102265">
    <property type="term" value="F:tRNA-dihydrouridine47 synthase activity"/>
    <property type="evidence" value="ECO:0007669"/>
    <property type="project" value="UniProtKB-EC"/>
</dbReference>
<evidence type="ECO:0000256" key="4">
    <source>
        <dbReference type="ARBA" id="ARBA00022630"/>
    </source>
</evidence>
<feature type="domain" description="DUS-like FMN-binding" evidence="13">
    <location>
        <begin position="265"/>
        <end position="447"/>
    </location>
</feature>
<evidence type="ECO:0000256" key="6">
    <source>
        <dbReference type="ARBA" id="ARBA00022694"/>
    </source>
</evidence>
<dbReference type="EMBL" id="VRMN01000003">
    <property type="protein sequence ID" value="KAA8496083.1"/>
    <property type="molecule type" value="Genomic_DNA"/>
</dbReference>
<evidence type="ECO:0000313" key="14">
    <source>
        <dbReference type="EMBL" id="KAA8496083.1"/>
    </source>
</evidence>
<dbReference type="GO" id="GO:0003723">
    <property type="term" value="F:RNA binding"/>
    <property type="evidence" value="ECO:0007669"/>
    <property type="project" value="TreeGrafter"/>
</dbReference>
<evidence type="ECO:0000256" key="3">
    <source>
        <dbReference type="ARBA" id="ARBA00012376"/>
    </source>
</evidence>
<dbReference type="PANTHER" id="PTHR45846">
    <property type="entry name" value="TRNA-DIHYDROURIDINE(47) SYNTHASE [NAD(P)(+)]-LIKE"/>
    <property type="match status" value="1"/>
</dbReference>
<comment type="similarity">
    <text evidence="2">Belongs to the Dus family. Dus3 subfamily.</text>
</comment>
<comment type="catalytic activity">
    <reaction evidence="11">
        <text>a 5,6-dihydrouridine in mRNA + NADP(+) = a uridine in mRNA + NADPH + H(+)</text>
        <dbReference type="Rhea" id="RHEA:69855"/>
        <dbReference type="Rhea" id="RHEA-COMP:14658"/>
        <dbReference type="Rhea" id="RHEA-COMP:17789"/>
        <dbReference type="ChEBI" id="CHEBI:15378"/>
        <dbReference type="ChEBI" id="CHEBI:57783"/>
        <dbReference type="ChEBI" id="CHEBI:58349"/>
        <dbReference type="ChEBI" id="CHEBI:65315"/>
        <dbReference type="ChEBI" id="CHEBI:74443"/>
    </reaction>
    <physiologicalReaction direction="right-to-left" evidence="11">
        <dbReference type="Rhea" id="RHEA:69857"/>
    </physiologicalReaction>
</comment>
<dbReference type="PROSITE" id="PS01136">
    <property type="entry name" value="UPF0034"/>
    <property type="match status" value="1"/>
</dbReference>
<proteinExistence type="inferred from homology"/>
<comment type="catalytic activity">
    <reaction evidence="12">
        <text>5,6-dihydrouridine(47) in tRNA + NADP(+) = uridine(47) in tRNA + NADPH + H(+)</text>
        <dbReference type="Rhea" id="RHEA:53360"/>
        <dbReference type="Rhea" id="RHEA-COMP:13539"/>
        <dbReference type="Rhea" id="RHEA-COMP:13540"/>
        <dbReference type="ChEBI" id="CHEBI:15378"/>
        <dbReference type="ChEBI" id="CHEBI:57783"/>
        <dbReference type="ChEBI" id="CHEBI:58349"/>
        <dbReference type="ChEBI" id="CHEBI:65315"/>
        <dbReference type="ChEBI" id="CHEBI:74443"/>
        <dbReference type="EC" id="1.3.1.89"/>
    </reaction>
    <physiologicalReaction direction="right-to-left" evidence="12">
        <dbReference type="Rhea" id="RHEA:53362"/>
    </physiologicalReaction>
</comment>
<gene>
    <name evidence="14" type="ORF">FVE85_2238</name>
</gene>
<dbReference type="OrthoDB" id="272303at2759"/>
<dbReference type="InterPro" id="IPR035587">
    <property type="entry name" value="DUS-like_FMN-bd"/>
</dbReference>
<dbReference type="Proteomes" id="UP000324585">
    <property type="component" value="Unassembled WGS sequence"/>
</dbReference>
<dbReference type="CDD" id="cd02801">
    <property type="entry name" value="DUS_like_FMN"/>
    <property type="match status" value="1"/>
</dbReference>
<evidence type="ECO:0000256" key="7">
    <source>
        <dbReference type="ARBA" id="ARBA00022857"/>
    </source>
</evidence>
<dbReference type="PANTHER" id="PTHR45846:SF1">
    <property type="entry name" value="TRNA-DIHYDROURIDINE(47) SYNTHASE [NAD(P)(+)]-LIKE"/>
    <property type="match status" value="1"/>
</dbReference>
<evidence type="ECO:0000256" key="11">
    <source>
        <dbReference type="ARBA" id="ARBA00049447"/>
    </source>
</evidence>
<dbReference type="SUPFAM" id="SSF51395">
    <property type="entry name" value="FMN-linked oxidoreductases"/>
    <property type="match status" value="1"/>
</dbReference>
<evidence type="ECO:0000256" key="9">
    <source>
        <dbReference type="ARBA" id="ARBA00048266"/>
    </source>
</evidence>
<evidence type="ECO:0000256" key="1">
    <source>
        <dbReference type="ARBA" id="ARBA00001917"/>
    </source>
</evidence>
<comment type="caution">
    <text evidence="14">The sequence shown here is derived from an EMBL/GenBank/DDBJ whole genome shotgun (WGS) entry which is preliminary data.</text>
</comment>
<dbReference type="Pfam" id="PF01207">
    <property type="entry name" value="Dus"/>
    <property type="match status" value="2"/>
</dbReference>
<comment type="catalytic activity">
    <reaction evidence="10">
        <text>a 5,6-dihydrouridine in mRNA + NAD(+) = a uridine in mRNA + NADH + H(+)</text>
        <dbReference type="Rhea" id="RHEA:69851"/>
        <dbReference type="Rhea" id="RHEA-COMP:14658"/>
        <dbReference type="Rhea" id="RHEA-COMP:17789"/>
        <dbReference type="ChEBI" id="CHEBI:15378"/>
        <dbReference type="ChEBI" id="CHEBI:57540"/>
        <dbReference type="ChEBI" id="CHEBI:57945"/>
        <dbReference type="ChEBI" id="CHEBI:65315"/>
        <dbReference type="ChEBI" id="CHEBI:74443"/>
    </reaction>
    <physiologicalReaction direction="right-to-left" evidence="10">
        <dbReference type="Rhea" id="RHEA:69853"/>
    </physiologicalReaction>
</comment>
<name>A0A5J4YZS9_PORPP</name>
<evidence type="ECO:0000256" key="12">
    <source>
        <dbReference type="ARBA" id="ARBA00049513"/>
    </source>
</evidence>
<reference evidence="15" key="1">
    <citation type="journal article" date="2019" name="Nat. Commun.">
        <title>Expansion of phycobilisome linker gene families in mesophilic red algae.</title>
        <authorList>
            <person name="Lee J."/>
            <person name="Kim D."/>
            <person name="Bhattacharya D."/>
            <person name="Yoon H.S."/>
        </authorList>
    </citation>
    <scope>NUCLEOTIDE SEQUENCE [LARGE SCALE GENOMIC DNA]</scope>
    <source>
        <strain evidence="15">CCMP 1328</strain>
    </source>
</reference>
<protein>
    <recommendedName>
        <fullName evidence="3">tRNA-dihydrouridine(47) synthase [NAD(P)(+)]</fullName>
        <ecNumber evidence="3">1.3.1.89</ecNumber>
    </recommendedName>
</protein>
<sequence>MELAGFVNKLCLWNAGEKHGYGTCKGNVCESVLRRARNRAHIGRRVAVLHGFETAESSAWCMLDASDQTRGERAPLLIVAPMEVLGCAQFRAALLAVGGMDEFVTEFIRVPEHELQGSRGHMRHVRGIVKHFDVHETLPVKITPQIMGGEIMSMCAAVESLVMDRGAPGVDLNCGCPAKGITGSGGGSSLLRDPNALHGMVRALRETADACADRLGHFETSRAHAPARQLVHSSRAEIVEPQRIQTTNVAVKHKVQAPTKERPPIRVPISVKMRTGYASTELFDENVLAIAEGGASRITIHGRTKVQHYTGSADWSMVARAKHLLTVKYPQYTNVQVIGNGDINTTLDAAQILSLAKCDGLMLGRGACKNPLIFRQIKQQVLGHAIPERDRRELVRAFWTTYASAGVVPKRANTSMAKHHKTQVAKYKMMVNWFFQQSHNARFREILLTTNTDDPLWFMDQIIRFALLA</sequence>
<keyword evidence="4" id="KW-0285">Flavoprotein</keyword>
<keyword evidence="8" id="KW-0560">Oxidoreductase</keyword>
<keyword evidence="7" id="KW-0521">NADP</keyword>
<evidence type="ECO:0000256" key="8">
    <source>
        <dbReference type="ARBA" id="ARBA00023002"/>
    </source>
</evidence>
<evidence type="ECO:0000256" key="10">
    <source>
        <dbReference type="ARBA" id="ARBA00048342"/>
    </source>
</evidence>
<dbReference type="AlphaFoldDB" id="A0A5J4YZS9"/>
<organism evidence="14 15">
    <name type="scientific">Porphyridium purpureum</name>
    <name type="common">Red alga</name>
    <name type="synonym">Porphyridium cruentum</name>
    <dbReference type="NCBI Taxonomy" id="35688"/>
    <lineage>
        <taxon>Eukaryota</taxon>
        <taxon>Rhodophyta</taxon>
        <taxon>Bangiophyceae</taxon>
        <taxon>Porphyridiales</taxon>
        <taxon>Porphyridiaceae</taxon>
        <taxon>Porphyridium</taxon>
    </lineage>
</organism>
<dbReference type="EC" id="1.3.1.89" evidence="3"/>
<keyword evidence="6" id="KW-0819">tRNA processing</keyword>
<comment type="catalytic activity">
    <reaction evidence="9">
        <text>5,6-dihydrouridine(47) in tRNA + NAD(+) = uridine(47) in tRNA + NADH + H(+)</text>
        <dbReference type="Rhea" id="RHEA:53364"/>
        <dbReference type="Rhea" id="RHEA-COMP:13539"/>
        <dbReference type="Rhea" id="RHEA-COMP:13540"/>
        <dbReference type="ChEBI" id="CHEBI:15378"/>
        <dbReference type="ChEBI" id="CHEBI:57540"/>
        <dbReference type="ChEBI" id="CHEBI:57945"/>
        <dbReference type="ChEBI" id="CHEBI:65315"/>
        <dbReference type="ChEBI" id="CHEBI:74443"/>
        <dbReference type="EC" id="1.3.1.89"/>
    </reaction>
    <physiologicalReaction direction="right-to-left" evidence="9">
        <dbReference type="Rhea" id="RHEA:53366"/>
    </physiologicalReaction>
</comment>
<evidence type="ECO:0000256" key="5">
    <source>
        <dbReference type="ARBA" id="ARBA00022643"/>
    </source>
</evidence>
<evidence type="ECO:0000256" key="2">
    <source>
        <dbReference type="ARBA" id="ARBA00005451"/>
    </source>
</evidence>
<feature type="domain" description="DUS-like FMN-binding" evidence="13">
    <location>
        <begin position="79"/>
        <end position="207"/>
    </location>
</feature>
<evidence type="ECO:0000259" key="13">
    <source>
        <dbReference type="Pfam" id="PF01207"/>
    </source>
</evidence>